<sequence>MAPDPRGARPGRRSGRPQGAGRSARAGARPARTRRAGRAGAPAGAAPGGAHALRRDGRPGLTGRAAVLAVVLVALALTLAYPLRSYLGQRSDISGLRAEVAAQQQRVADLERATARWQDEAYVTAQARERLHYALPGETQYTVLEPEEAPAEDRAAAAPQAPDGPWYTELWESVGSVAGAERSAAPGEGR</sequence>
<feature type="compositionally biased region" description="Low complexity" evidence="2">
    <location>
        <begin position="38"/>
        <end position="51"/>
    </location>
</feature>
<keyword evidence="3" id="KW-0472">Membrane</keyword>
<evidence type="ECO:0000313" key="4">
    <source>
        <dbReference type="EMBL" id="RJK97924.1"/>
    </source>
</evidence>
<feature type="region of interest" description="Disordered" evidence="2">
    <location>
        <begin position="147"/>
        <end position="167"/>
    </location>
</feature>
<comment type="caution">
    <text evidence="4">The sequence shown here is derived from an EMBL/GenBank/DDBJ whole genome shotgun (WGS) entry which is preliminary data.</text>
</comment>
<feature type="transmembrane region" description="Helical" evidence="3">
    <location>
        <begin position="65"/>
        <end position="83"/>
    </location>
</feature>
<reference evidence="4 5" key="1">
    <citation type="submission" date="2018-09" db="EMBL/GenBank/DDBJ databases">
        <title>YIM 75000 draft genome.</title>
        <authorList>
            <person name="Tang S."/>
            <person name="Feng Y."/>
        </authorList>
    </citation>
    <scope>NUCLEOTIDE SEQUENCE [LARGE SCALE GENOMIC DNA]</scope>
    <source>
        <strain evidence="4 5">YIM 75000</strain>
    </source>
</reference>
<name>A0A3A3Z3D5_9ACTN</name>
<dbReference type="RefSeq" id="WP_119948850.1">
    <property type="nucleotide sequence ID" value="NZ_QZEZ01000001.1"/>
</dbReference>
<dbReference type="OrthoDB" id="5187715at2"/>
<evidence type="ECO:0000256" key="2">
    <source>
        <dbReference type="SAM" id="MobiDB-lite"/>
    </source>
</evidence>
<protein>
    <submittedName>
        <fullName evidence="4">Septum formation initiator family protein</fullName>
    </submittedName>
</protein>
<dbReference type="AlphaFoldDB" id="A0A3A3Z3D5"/>
<accession>A0A3A3Z3D5</accession>
<proteinExistence type="predicted"/>
<dbReference type="Pfam" id="PF04977">
    <property type="entry name" value="DivIC"/>
    <property type="match status" value="1"/>
</dbReference>
<feature type="coiled-coil region" evidence="1">
    <location>
        <begin position="93"/>
        <end position="120"/>
    </location>
</feature>
<keyword evidence="1" id="KW-0175">Coiled coil</keyword>
<dbReference type="EMBL" id="QZEZ01000001">
    <property type="protein sequence ID" value="RJK97924.1"/>
    <property type="molecule type" value="Genomic_DNA"/>
</dbReference>
<evidence type="ECO:0000313" key="5">
    <source>
        <dbReference type="Proteomes" id="UP000265614"/>
    </source>
</evidence>
<feature type="compositionally biased region" description="Low complexity" evidence="2">
    <location>
        <begin position="16"/>
        <end position="30"/>
    </location>
</feature>
<gene>
    <name evidence="4" type="ORF">D5H78_02870</name>
</gene>
<dbReference type="InterPro" id="IPR007060">
    <property type="entry name" value="FtsL/DivIC"/>
</dbReference>
<evidence type="ECO:0000256" key="3">
    <source>
        <dbReference type="SAM" id="Phobius"/>
    </source>
</evidence>
<feature type="region of interest" description="Disordered" evidence="2">
    <location>
        <begin position="1"/>
        <end position="57"/>
    </location>
</feature>
<keyword evidence="3" id="KW-1133">Transmembrane helix</keyword>
<keyword evidence="5" id="KW-1185">Reference proteome</keyword>
<evidence type="ECO:0000256" key="1">
    <source>
        <dbReference type="SAM" id="Coils"/>
    </source>
</evidence>
<keyword evidence="3" id="KW-0812">Transmembrane</keyword>
<organism evidence="4 5">
    <name type="scientific">Vallicoccus soli</name>
    <dbReference type="NCBI Taxonomy" id="2339232"/>
    <lineage>
        <taxon>Bacteria</taxon>
        <taxon>Bacillati</taxon>
        <taxon>Actinomycetota</taxon>
        <taxon>Actinomycetes</taxon>
        <taxon>Motilibacterales</taxon>
        <taxon>Vallicoccaceae</taxon>
        <taxon>Vallicoccus</taxon>
    </lineage>
</organism>
<dbReference type="Proteomes" id="UP000265614">
    <property type="component" value="Unassembled WGS sequence"/>
</dbReference>